<feature type="domain" description="CN hydrolase" evidence="2">
    <location>
        <begin position="1"/>
        <end position="225"/>
    </location>
</feature>
<dbReference type="PROSITE" id="PS50263">
    <property type="entry name" value="CN_HYDROLASE"/>
    <property type="match status" value="1"/>
</dbReference>
<dbReference type="eggNOG" id="arCOG00062">
    <property type="taxonomic scope" value="Archaea"/>
</dbReference>
<evidence type="ECO:0000313" key="3">
    <source>
        <dbReference type="EMBL" id="ABO09137.1"/>
    </source>
</evidence>
<dbReference type="GO" id="GO:0016811">
    <property type="term" value="F:hydrolase activity, acting on carbon-nitrogen (but not peptide) bonds, in linear amides"/>
    <property type="evidence" value="ECO:0007669"/>
    <property type="project" value="TreeGrafter"/>
</dbReference>
<dbReference type="PANTHER" id="PTHR43674:SF2">
    <property type="entry name" value="BETA-UREIDOPROPIONASE"/>
    <property type="match status" value="1"/>
</dbReference>
<dbReference type="InterPro" id="IPR036526">
    <property type="entry name" value="C-N_Hydrolase_sf"/>
</dbReference>
<evidence type="ECO:0000256" key="1">
    <source>
        <dbReference type="ARBA" id="ARBA00022801"/>
    </source>
</evidence>
<organism evidence="3 4">
    <name type="scientific">Pyrobaculum calidifontis (strain DSM 21063 / JCM 11548 / VA1)</name>
    <dbReference type="NCBI Taxonomy" id="410359"/>
    <lineage>
        <taxon>Archaea</taxon>
        <taxon>Thermoproteota</taxon>
        <taxon>Thermoprotei</taxon>
        <taxon>Thermoproteales</taxon>
        <taxon>Thermoproteaceae</taxon>
        <taxon>Pyrobaculum</taxon>
    </lineage>
</organism>
<sequence length="249" mass="26739">MRIAVGQTPRFRGIEEGVEWLLSRLPRADVLILPEYWVGTRPLSGEEFQKYVSAMAHVAEALGGVVVAGAVAVEFGPHVKNVCPVVGGGGLVSLGEKIFPAAATGERERVVGGSRLALFKVRDWAVGCLVCVDILYPELARRLVLAGAEVLVNPASVSSDRRSLWEAVGLTRAFENSVYVAAALGTGYLYADGRPVEGGSFVASPNGSLLRFGSEPGVYTAELDKAEVHYARSRRRFLDDLERVGRVNV</sequence>
<dbReference type="InterPro" id="IPR003010">
    <property type="entry name" value="C-N_Hydrolase"/>
</dbReference>
<evidence type="ECO:0000259" key="2">
    <source>
        <dbReference type="PROSITE" id="PS50263"/>
    </source>
</evidence>
<dbReference type="KEGG" id="pcl:Pcal_1720"/>
<proteinExistence type="predicted"/>
<dbReference type="AlphaFoldDB" id="A3MWX0"/>
<dbReference type="PANTHER" id="PTHR43674">
    <property type="entry name" value="NITRILASE C965.09-RELATED"/>
    <property type="match status" value="1"/>
</dbReference>
<keyword evidence="1" id="KW-0378">Hydrolase</keyword>
<accession>A3MWX0</accession>
<protein>
    <submittedName>
        <fullName evidence="3">Nitrilase/cyanide hydratase and apolipoprotein N-acyltransferase</fullName>
    </submittedName>
</protein>
<dbReference type="HOGENOM" id="CLU_030130_3_8_2"/>
<dbReference type="Gene3D" id="3.60.110.10">
    <property type="entry name" value="Carbon-nitrogen hydrolase"/>
    <property type="match status" value="1"/>
</dbReference>
<dbReference type="GeneID" id="4908160"/>
<dbReference type="Pfam" id="PF00795">
    <property type="entry name" value="CN_hydrolase"/>
    <property type="match status" value="1"/>
</dbReference>
<dbReference type="Proteomes" id="UP000001431">
    <property type="component" value="Chromosome"/>
</dbReference>
<name>A3MWX0_PYRCJ</name>
<dbReference type="SUPFAM" id="SSF56317">
    <property type="entry name" value="Carbon-nitrogen hydrolase"/>
    <property type="match status" value="1"/>
</dbReference>
<dbReference type="EMBL" id="CP000561">
    <property type="protein sequence ID" value="ABO09137.1"/>
    <property type="molecule type" value="Genomic_DNA"/>
</dbReference>
<keyword evidence="4" id="KW-1185">Reference proteome</keyword>
<dbReference type="GO" id="GO:0016746">
    <property type="term" value="F:acyltransferase activity"/>
    <property type="evidence" value="ECO:0007669"/>
    <property type="project" value="UniProtKB-KW"/>
</dbReference>
<dbReference type="RefSeq" id="WP_011850396.1">
    <property type="nucleotide sequence ID" value="NC_009073.1"/>
</dbReference>
<dbReference type="STRING" id="410359.Pcal_1720"/>
<dbReference type="OrthoDB" id="41015at2157"/>
<evidence type="ECO:0000313" key="4">
    <source>
        <dbReference type="Proteomes" id="UP000001431"/>
    </source>
</evidence>
<dbReference type="CDD" id="cd07197">
    <property type="entry name" value="nitrilase"/>
    <property type="match status" value="1"/>
</dbReference>
<gene>
    <name evidence="3" type="ordered locus">Pcal_1720</name>
</gene>
<dbReference type="InterPro" id="IPR050345">
    <property type="entry name" value="Aliph_Amidase/BUP"/>
</dbReference>
<reference evidence="3" key="1">
    <citation type="submission" date="2007-02" db="EMBL/GenBank/DDBJ databases">
        <title>Complete sequence of Pyrobaculum calidifontis JCM 11548.</title>
        <authorList>
            <consortium name="US DOE Joint Genome Institute"/>
            <person name="Copeland A."/>
            <person name="Lucas S."/>
            <person name="Lapidus A."/>
            <person name="Barry K."/>
            <person name="Glavina del Rio T."/>
            <person name="Dalin E."/>
            <person name="Tice H."/>
            <person name="Pitluck S."/>
            <person name="Chain P."/>
            <person name="Malfatti S."/>
            <person name="Shin M."/>
            <person name="Vergez L."/>
            <person name="Schmutz J."/>
            <person name="Larimer F."/>
            <person name="Land M."/>
            <person name="Hauser L."/>
            <person name="Kyrpides N."/>
            <person name="Mikhailova N."/>
            <person name="Cozen A.E."/>
            <person name="Fitz-Gibbon S.T."/>
            <person name="House C.H."/>
            <person name="Saltikov C."/>
            <person name="Lowe T.M."/>
            <person name="Richardson P."/>
        </authorList>
    </citation>
    <scope>NUCLEOTIDE SEQUENCE [LARGE SCALE GENOMIC DNA]</scope>
    <source>
        <strain evidence="3">JCM 11548</strain>
    </source>
</reference>